<evidence type="ECO:0000313" key="1">
    <source>
        <dbReference type="EMBL" id="GGN52817.1"/>
    </source>
</evidence>
<protein>
    <submittedName>
        <fullName evidence="1">Ornithine cyclodeaminase</fullName>
    </submittedName>
</protein>
<dbReference type="InterPro" id="IPR036291">
    <property type="entry name" value="NAD(P)-bd_dom_sf"/>
</dbReference>
<dbReference type="Pfam" id="PF02423">
    <property type="entry name" value="OCD_Mu_crystall"/>
    <property type="match status" value="1"/>
</dbReference>
<dbReference type="SUPFAM" id="SSF51735">
    <property type="entry name" value="NAD(P)-binding Rossmann-fold domains"/>
    <property type="match status" value="1"/>
</dbReference>
<dbReference type="Proteomes" id="UP000624041">
    <property type="component" value="Unassembled WGS sequence"/>
</dbReference>
<dbReference type="EMBL" id="BMOS01000004">
    <property type="protein sequence ID" value="GGN52817.1"/>
    <property type="molecule type" value="Genomic_DNA"/>
</dbReference>
<reference evidence="1" key="2">
    <citation type="submission" date="2020-09" db="EMBL/GenBank/DDBJ databases">
        <authorList>
            <person name="Sun Q."/>
            <person name="Ohkuma M."/>
        </authorList>
    </citation>
    <scope>NUCLEOTIDE SEQUENCE</scope>
    <source>
        <strain evidence="1">JCM 17251</strain>
    </source>
</reference>
<dbReference type="RefSeq" id="WP_188856182.1">
    <property type="nucleotide sequence ID" value="NZ_BMOS01000004.1"/>
</dbReference>
<accession>A0A918CZZ6</accession>
<organism evidence="1 2">
    <name type="scientific">Oceanobacillus indicireducens</name>
    <dbReference type="NCBI Taxonomy" id="1004261"/>
    <lineage>
        <taxon>Bacteria</taxon>
        <taxon>Bacillati</taxon>
        <taxon>Bacillota</taxon>
        <taxon>Bacilli</taxon>
        <taxon>Bacillales</taxon>
        <taxon>Bacillaceae</taxon>
        <taxon>Oceanobacillus</taxon>
    </lineage>
</organism>
<proteinExistence type="predicted"/>
<sequence length="320" mass="35330">MLYLNEQAIRDAVTMKDAVNAIDTAYKLYEKNEFQMPDRLQVKENDNTLLLMPSIIEGAIGTKLVTIFPNNIEHPTLHGLVILIDSKTGQIKSLIDGSFLTGLRTGAIGGSAVRNLTDEGVSKLAVIGTGVQGLYQTIAACVEREFKDIYLYNRSPEKIPAFQEELRSWLGEDIRLHAADSREAAVRNAEVIITATTSDNPVLPDDKELLKDKVVIGVGSFQPTMREFPKSLYELADKIYLDTDHAIEESGDIIHPLEQGWITEEKLENMASFIAGSKKVNKEAGRSVVFKSTGMALFDVVVGKLVYQKALEKGVGMKLD</sequence>
<dbReference type="GO" id="GO:0005737">
    <property type="term" value="C:cytoplasm"/>
    <property type="evidence" value="ECO:0007669"/>
    <property type="project" value="TreeGrafter"/>
</dbReference>
<dbReference type="Gene3D" id="3.40.50.720">
    <property type="entry name" value="NAD(P)-binding Rossmann-like Domain"/>
    <property type="match status" value="1"/>
</dbReference>
<comment type="caution">
    <text evidence="1">The sequence shown here is derived from an EMBL/GenBank/DDBJ whole genome shotgun (WGS) entry which is preliminary data.</text>
</comment>
<dbReference type="InterPro" id="IPR003462">
    <property type="entry name" value="ODC_Mu_crystall"/>
</dbReference>
<dbReference type="PANTHER" id="PTHR13812:SF19">
    <property type="entry name" value="KETIMINE REDUCTASE MU-CRYSTALLIN"/>
    <property type="match status" value="1"/>
</dbReference>
<reference evidence="1" key="1">
    <citation type="journal article" date="2014" name="Int. J. Syst. Evol. Microbiol.">
        <title>Complete genome sequence of Corynebacterium casei LMG S-19264T (=DSM 44701T), isolated from a smear-ripened cheese.</title>
        <authorList>
            <consortium name="US DOE Joint Genome Institute (JGI-PGF)"/>
            <person name="Walter F."/>
            <person name="Albersmeier A."/>
            <person name="Kalinowski J."/>
            <person name="Ruckert C."/>
        </authorList>
    </citation>
    <scope>NUCLEOTIDE SEQUENCE</scope>
    <source>
        <strain evidence="1">JCM 17251</strain>
    </source>
</reference>
<dbReference type="AlphaFoldDB" id="A0A918CZZ6"/>
<dbReference type="PANTHER" id="PTHR13812">
    <property type="entry name" value="KETIMINE REDUCTASE MU-CRYSTALLIN"/>
    <property type="match status" value="1"/>
</dbReference>
<dbReference type="PIRSF" id="PIRSF001439">
    <property type="entry name" value="CryM"/>
    <property type="match status" value="1"/>
</dbReference>
<name>A0A918CZZ6_9BACI</name>
<dbReference type="Gene3D" id="3.30.1780.10">
    <property type="entry name" value="ornithine cyclodeaminase, domain 1"/>
    <property type="match status" value="1"/>
</dbReference>
<keyword evidence="2" id="KW-1185">Reference proteome</keyword>
<gene>
    <name evidence="1" type="ORF">GCM10007971_08860</name>
</gene>
<evidence type="ECO:0000313" key="2">
    <source>
        <dbReference type="Proteomes" id="UP000624041"/>
    </source>
</evidence>
<dbReference type="InterPro" id="IPR023401">
    <property type="entry name" value="ODC_N"/>
</dbReference>